<name>A0ABQ8JYS1_9APHY</name>
<evidence type="ECO:0000313" key="2">
    <source>
        <dbReference type="Proteomes" id="UP000814176"/>
    </source>
</evidence>
<proteinExistence type="predicted"/>
<evidence type="ECO:0000313" key="1">
    <source>
        <dbReference type="EMBL" id="KAH9829161.1"/>
    </source>
</evidence>
<comment type="caution">
    <text evidence="1">The sequence shown here is derived from an EMBL/GenBank/DDBJ whole genome shotgun (WGS) entry which is preliminary data.</text>
</comment>
<protein>
    <recommendedName>
        <fullName evidence="3">HNH endonuclease</fullName>
    </recommendedName>
</protein>
<dbReference type="GeneID" id="71999329"/>
<keyword evidence="2" id="KW-1185">Reference proteome</keyword>
<gene>
    <name evidence="1" type="ORF">C8Q71DRAFT_445932</name>
</gene>
<dbReference type="Proteomes" id="UP000814176">
    <property type="component" value="Unassembled WGS sequence"/>
</dbReference>
<dbReference type="PANTHER" id="PTHR37827:SF1">
    <property type="entry name" value="HNH DOMAIN-CONTAINING PROTEIN"/>
    <property type="match status" value="1"/>
</dbReference>
<sequence length="219" mass="24732">MSEESSQYAAFGQCLARRVLSQPGITDSPADDPSSDSLDDFTSYLASEVWPFLPDTLRSAIHETRASIPDIDSLDLDNVPLSFVDTLISCGVAGDADDAARFLRKVLVEYVAEATAPPPVWSKTRTSECEICEREVPLTYHHLIPREVHAKVLKKKWHPEGMLNSVAWLCRPCHSTVHQVTSNEELAKDYYTVDRLLERGDIQKWRKYISKQRWGAKRG</sequence>
<reference evidence="1 2" key="1">
    <citation type="journal article" date="2021" name="Environ. Microbiol.">
        <title>Gene family expansions and transcriptome signatures uncover fungal adaptations to wood decay.</title>
        <authorList>
            <person name="Hage H."/>
            <person name="Miyauchi S."/>
            <person name="Viragh M."/>
            <person name="Drula E."/>
            <person name="Min B."/>
            <person name="Chaduli D."/>
            <person name="Navarro D."/>
            <person name="Favel A."/>
            <person name="Norest M."/>
            <person name="Lesage-Meessen L."/>
            <person name="Balint B."/>
            <person name="Merenyi Z."/>
            <person name="de Eugenio L."/>
            <person name="Morin E."/>
            <person name="Martinez A.T."/>
            <person name="Baldrian P."/>
            <person name="Stursova M."/>
            <person name="Martinez M.J."/>
            <person name="Novotny C."/>
            <person name="Magnuson J.K."/>
            <person name="Spatafora J.W."/>
            <person name="Maurice S."/>
            <person name="Pangilinan J."/>
            <person name="Andreopoulos W."/>
            <person name="LaButti K."/>
            <person name="Hundley H."/>
            <person name="Na H."/>
            <person name="Kuo A."/>
            <person name="Barry K."/>
            <person name="Lipzen A."/>
            <person name="Henrissat B."/>
            <person name="Riley R."/>
            <person name="Ahrendt S."/>
            <person name="Nagy L.G."/>
            <person name="Grigoriev I.V."/>
            <person name="Martin F."/>
            <person name="Rosso M.N."/>
        </authorList>
    </citation>
    <scope>NUCLEOTIDE SEQUENCE [LARGE SCALE GENOMIC DNA]</scope>
    <source>
        <strain evidence="1 2">CIRM-BRFM 1785</strain>
    </source>
</reference>
<accession>A0ABQ8JYS1</accession>
<evidence type="ECO:0008006" key="3">
    <source>
        <dbReference type="Google" id="ProtNLM"/>
    </source>
</evidence>
<dbReference type="PANTHER" id="PTHR37827">
    <property type="entry name" value="TUDOR DOMAIN-CONTAINING PROTEIN"/>
    <property type="match status" value="1"/>
</dbReference>
<organism evidence="1 2">
    <name type="scientific">Rhodofomes roseus</name>
    <dbReference type="NCBI Taxonomy" id="34475"/>
    <lineage>
        <taxon>Eukaryota</taxon>
        <taxon>Fungi</taxon>
        <taxon>Dikarya</taxon>
        <taxon>Basidiomycota</taxon>
        <taxon>Agaricomycotina</taxon>
        <taxon>Agaricomycetes</taxon>
        <taxon>Polyporales</taxon>
        <taxon>Rhodofomes</taxon>
    </lineage>
</organism>
<dbReference type="EMBL" id="JADCUA010000042">
    <property type="protein sequence ID" value="KAH9829161.1"/>
    <property type="molecule type" value="Genomic_DNA"/>
</dbReference>
<dbReference type="RefSeq" id="XP_047772663.1">
    <property type="nucleotide sequence ID" value="XM_047918597.1"/>
</dbReference>